<dbReference type="OrthoDB" id="8951018at2759"/>
<proteinExistence type="predicted"/>
<accession>A0A9Q0XCR6</accession>
<comment type="caution">
    <text evidence="2">The sequence shown here is derived from an EMBL/GenBank/DDBJ whole genome shotgun (WGS) entry which is preliminary data.</text>
</comment>
<feature type="compositionally biased region" description="Polar residues" evidence="1">
    <location>
        <begin position="29"/>
        <end position="49"/>
    </location>
</feature>
<dbReference type="EMBL" id="JAPFRF010000016">
    <property type="protein sequence ID" value="KAJ7309702.1"/>
    <property type="molecule type" value="Genomic_DNA"/>
</dbReference>
<organism evidence="2 3">
    <name type="scientific">Phrynocephalus forsythii</name>
    <dbReference type="NCBI Taxonomy" id="171643"/>
    <lineage>
        <taxon>Eukaryota</taxon>
        <taxon>Metazoa</taxon>
        <taxon>Chordata</taxon>
        <taxon>Craniata</taxon>
        <taxon>Vertebrata</taxon>
        <taxon>Euteleostomi</taxon>
        <taxon>Lepidosauria</taxon>
        <taxon>Squamata</taxon>
        <taxon>Bifurcata</taxon>
        <taxon>Unidentata</taxon>
        <taxon>Episquamata</taxon>
        <taxon>Toxicofera</taxon>
        <taxon>Iguania</taxon>
        <taxon>Acrodonta</taxon>
        <taxon>Agamidae</taxon>
        <taxon>Agaminae</taxon>
        <taxon>Phrynocephalus</taxon>
    </lineage>
</organism>
<dbReference type="Proteomes" id="UP001142489">
    <property type="component" value="Unassembled WGS sequence"/>
</dbReference>
<sequence length="431" mass="46503">MKASVVGWPNGIQNVGADLNELHLVMPTQENENNNHSVGGNRAVTSSEGSMECSPPPTDPDGPSSLSAVTTESGSDEVFIISASPGAGGLSFTSYRIQDKSLTRSITSPGSVCDWLAADQTEPDLSATERGLGQTESRDAAQRAWSTRTFRHLVAPLPQLQKKWCSWSTNSPFTKLVNNGGFSSSARNQSAINRKVTSAAEIDDISEPTYFDSSSSTASYPLTHSAQMERQLSSGCNLKKSRFGNPYLGFLLTSPDGHCQKLPDRPRQVGVRSPIKSPSQGRKDAPEGPFPFKSNVANGSTPKELSLEMDRPRPAFVLSEEGDDQQPLVLAEHVNQCTEVLSEPEGVIHKPGMSVVNEQPVAITLHEGGLVASRDIRTDLDLRRKHHSSYKDALKSCSANETVPETGTVIAHGHQNFDSLMTHRLCPASVQ</sequence>
<feature type="region of interest" description="Disordered" evidence="1">
    <location>
        <begin position="259"/>
        <end position="306"/>
    </location>
</feature>
<gene>
    <name evidence="2" type="ORF">JRQ81_007762</name>
</gene>
<name>A0A9Q0XCR6_9SAUR</name>
<protein>
    <submittedName>
        <fullName evidence="2">Uncharacterized protein</fullName>
    </submittedName>
</protein>
<evidence type="ECO:0000313" key="3">
    <source>
        <dbReference type="Proteomes" id="UP001142489"/>
    </source>
</evidence>
<evidence type="ECO:0000256" key="1">
    <source>
        <dbReference type="SAM" id="MobiDB-lite"/>
    </source>
</evidence>
<dbReference type="AlphaFoldDB" id="A0A9Q0XCR6"/>
<evidence type="ECO:0000313" key="2">
    <source>
        <dbReference type="EMBL" id="KAJ7309702.1"/>
    </source>
</evidence>
<reference evidence="2" key="1">
    <citation type="journal article" date="2023" name="DNA Res.">
        <title>Chromosome-level genome assembly of Phrynocephalus forsythii using third-generation DNA sequencing and Hi-C analysis.</title>
        <authorList>
            <person name="Qi Y."/>
            <person name="Zhao W."/>
            <person name="Zhao Y."/>
            <person name="Niu C."/>
            <person name="Cao S."/>
            <person name="Zhang Y."/>
        </authorList>
    </citation>
    <scope>NUCLEOTIDE SEQUENCE</scope>
    <source>
        <tissue evidence="2">Muscle</tissue>
    </source>
</reference>
<keyword evidence="3" id="KW-1185">Reference proteome</keyword>
<feature type="region of interest" description="Disordered" evidence="1">
    <location>
        <begin position="29"/>
        <end position="71"/>
    </location>
</feature>